<proteinExistence type="predicted"/>
<dbReference type="InterPro" id="IPR008969">
    <property type="entry name" value="CarboxyPept-like_regulatory"/>
</dbReference>
<dbReference type="AlphaFoldDB" id="A0A644XI27"/>
<dbReference type="PROSITE" id="PS52016">
    <property type="entry name" value="TONB_DEPENDENT_REC_3"/>
    <property type="match status" value="1"/>
</dbReference>
<evidence type="ECO:0000256" key="4">
    <source>
        <dbReference type="ARBA" id="ARBA00023136"/>
    </source>
</evidence>
<keyword evidence="5" id="KW-0998">Cell outer membrane</keyword>
<dbReference type="SUPFAM" id="SSF49464">
    <property type="entry name" value="Carboxypeptidase regulatory domain-like"/>
    <property type="match status" value="1"/>
</dbReference>
<name>A0A644XI27_9ZZZZ</name>
<dbReference type="PANTHER" id="PTHR40980:SF4">
    <property type="entry name" value="TONB-DEPENDENT RECEPTOR-LIKE BETA-BARREL DOMAIN-CONTAINING PROTEIN"/>
    <property type="match status" value="1"/>
</dbReference>
<dbReference type="InterPro" id="IPR039426">
    <property type="entry name" value="TonB-dep_rcpt-like"/>
</dbReference>
<comment type="caution">
    <text evidence="8">The sequence shown here is derived from an EMBL/GenBank/DDBJ whole genome shotgun (WGS) entry which is preliminary data.</text>
</comment>
<dbReference type="Pfam" id="PF14905">
    <property type="entry name" value="OMP_b-brl_3"/>
    <property type="match status" value="1"/>
</dbReference>
<dbReference type="InterPro" id="IPR012910">
    <property type="entry name" value="Plug_dom"/>
</dbReference>
<feature type="domain" description="Outer membrane protein beta-barrel" evidence="7">
    <location>
        <begin position="396"/>
        <end position="766"/>
    </location>
</feature>
<protein>
    <recommendedName>
        <fullName evidence="9">Outer membrane protein beta-barrel domain-containing protein</fullName>
    </recommendedName>
</protein>
<evidence type="ECO:0000256" key="1">
    <source>
        <dbReference type="ARBA" id="ARBA00004571"/>
    </source>
</evidence>
<keyword evidence="4" id="KW-0472">Membrane</keyword>
<keyword evidence="2" id="KW-0813">Transport</keyword>
<feature type="domain" description="TonB-dependent receptor plug" evidence="6">
    <location>
        <begin position="143"/>
        <end position="218"/>
    </location>
</feature>
<dbReference type="GO" id="GO:0009279">
    <property type="term" value="C:cell outer membrane"/>
    <property type="evidence" value="ECO:0007669"/>
    <property type="project" value="UniProtKB-SubCell"/>
</dbReference>
<dbReference type="Gene3D" id="2.170.130.10">
    <property type="entry name" value="TonB-dependent receptor, plug domain"/>
    <property type="match status" value="1"/>
</dbReference>
<evidence type="ECO:0000256" key="3">
    <source>
        <dbReference type="ARBA" id="ARBA00022692"/>
    </source>
</evidence>
<dbReference type="Gene3D" id="2.60.40.1120">
    <property type="entry name" value="Carboxypeptidase-like, regulatory domain"/>
    <property type="match status" value="1"/>
</dbReference>
<evidence type="ECO:0000259" key="6">
    <source>
        <dbReference type="Pfam" id="PF07715"/>
    </source>
</evidence>
<accession>A0A644XI27</accession>
<sequence length="793" mass="88435">MKNIFFKSFIAVFVFIYGINFSLAQNTIAGRVVEGEPATPVEYASVVLKNRNDSIIAGAVTDKRGVYRLKVSETGGHVLHVSFIGYKSVSLPVEIKPGLNSMKTPVVLIANSSLLGEATVTASLNERQSGIEKTRINTSASISSPTGSITEILKSAAMVSVDNNNTVYIRGNSNVLVLIDGVPTTLGALDGMPASATESIEIITNPDAKFDAEGTGGIINVITKKKGSEGFSLYSTINWGVAERVNGDLMAVLNTNGWNLALNYSGKFHPEEVESSLLRHFHTTGNSIEQKISSHREDVNNMLSATVSRNLNKDERFSLNIKFANPKLTNRQTLDILNSSLTDYDVLKRENDFLHDRRFLELSADYKFTLKPKVSGIVLKSTFSRNRGRREAYYKEDGVYVQKSNGGGYPQNLTLQADHNHKFKNKSELESGLKLFYRGNDFKFDSYQKDGNGDEWLINDFFSSDLFYQENIYSAYSNYSGSFGPSLKYKAGFRVELSKSELNIRKEDERLDKEHLFLAPFVLVSKSLSESSTLDFSFSRRVTRPVYMQINPFVNMIDKSVYETGNLDLIPETTSQAEAAFSCSKNGSSFNVAFFYSITKDFITQISSHYGSEALMLTYVNGEKSSKVGLDLNSRIKLASYLSISASVNLYYGETNGQVNGYDLSTNKLMWSGNLAANVKPSAKSDFSIQYYYNSPAVYPQFEVQQIHYMNASYKRELVKNKLTATVSVTDLFDTRKWNIVSDNAIYSLDNKSKEQSRIIWVGLTFNFNKRDIGGSKKNQTGDEPQSLIKLGY</sequence>
<dbReference type="InterPro" id="IPR037066">
    <property type="entry name" value="Plug_dom_sf"/>
</dbReference>
<reference evidence="8" key="1">
    <citation type="submission" date="2019-08" db="EMBL/GenBank/DDBJ databases">
        <authorList>
            <person name="Kucharzyk K."/>
            <person name="Murdoch R.W."/>
            <person name="Higgins S."/>
            <person name="Loffler F."/>
        </authorList>
    </citation>
    <scope>NUCLEOTIDE SEQUENCE</scope>
</reference>
<evidence type="ECO:0000256" key="5">
    <source>
        <dbReference type="ARBA" id="ARBA00023237"/>
    </source>
</evidence>
<dbReference type="Pfam" id="PF13715">
    <property type="entry name" value="CarbopepD_reg_2"/>
    <property type="match status" value="1"/>
</dbReference>
<evidence type="ECO:0000313" key="8">
    <source>
        <dbReference type="EMBL" id="MPM15431.1"/>
    </source>
</evidence>
<dbReference type="PANTHER" id="PTHR40980">
    <property type="entry name" value="PLUG DOMAIN-CONTAINING PROTEIN"/>
    <property type="match status" value="1"/>
</dbReference>
<dbReference type="SUPFAM" id="SSF56935">
    <property type="entry name" value="Porins"/>
    <property type="match status" value="1"/>
</dbReference>
<dbReference type="Gene3D" id="2.40.170.20">
    <property type="entry name" value="TonB-dependent receptor, beta-barrel domain"/>
    <property type="match status" value="1"/>
</dbReference>
<evidence type="ECO:0000259" key="7">
    <source>
        <dbReference type="Pfam" id="PF14905"/>
    </source>
</evidence>
<dbReference type="InterPro" id="IPR041700">
    <property type="entry name" value="OMP_b-brl_3"/>
</dbReference>
<organism evidence="8">
    <name type="scientific">bioreactor metagenome</name>
    <dbReference type="NCBI Taxonomy" id="1076179"/>
    <lineage>
        <taxon>unclassified sequences</taxon>
        <taxon>metagenomes</taxon>
        <taxon>ecological metagenomes</taxon>
    </lineage>
</organism>
<dbReference type="EMBL" id="VSSQ01002442">
    <property type="protein sequence ID" value="MPM15431.1"/>
    <property type="molecule type" value="Genomic_DNA"/>
</dbReference>
<evidence type="ECO:0008006" key="9">
    <source>
        <dbReference type="Google" id="ProtNLM"/>
    </source>
</evidence>
<evidence type="ECO:0000256" key="2">
    <source>
        <dbReference type="ARBA" id="ARBA00022448"/>
    </source>
</evidence>
<keyword evidence="3" id="KW-0812">Transmembrane</keyword>
<gene>
    <name evidence="8" type="ORF">SDC9_61802</name>
</gene>
<dbReference type="Pfam" id="PF07715">
    <property type="entry name" value="Plug"/>
    <property type="match status" value="1"/>
</dbReference>
<dbReference type="InterPro" id="IPR036942">
    <property type="entry name" value="Beta-barrel_TonB_sf"/>
</dbReference>
<comment type="subcellular location">
    <subcellularLocation>
        <location evidence="1">Cell outer membrane</location>
        <topology evidence="1">Multi-pass membrane protein</topology>
    </subcellularLocation>
</comment>